<dbReference type="OrthoDB" id="5824898at2759"/>
<dbReference type="HOGENOM" id="CLU_005949_0_0_1"/>
<dbReference type="InterPro" id="IPR027417">
    <property type="entry name" value="P-loop_NTPase"/>
</dbReference>
<dbReference type="Proteomes" id="UP000008281">
    <property type="component" value="Unassembled WGS sequence"/>
</dbReference>
<dbReference type="InterPro" id="IPR041679">
    <property type="entry name" value="DNA2/NAM7-like_C"/>
</dbReference>
<dbReference type="GO" id="GO:0005524">
    <property type="term" value="F:ATP binding"/>
    <property type="evidence" value="ECO:0007669"/>
    <property type="project" value="UniProtKB-KW"/>
</dbReference>
<evidence type="ECO:0000256" key="3">
    <source>
        <dbReference type="ARBA" id="ARBA00022806"/>
    </source>
</evidence>
<name>E3MFZ8_CAERE</name>
<evidence type="ECO:0000256" key="1">
    <source>
        <dbReference type="ARBA" id="ARBA00022741"/>
    </source>
</evidence>
<evidence type="ECO:0000313" key="7">
    <source>
        <dbReference type="EMBL" id="EFP01221.1"/>
    </source>
</evidence>
<reference evidence="7" key="1">
    <citation type="submission" date="2007-07" db="EMBL/GenBank/DDBJ databases">
        <title>PCAP assembly of the Caenorhabditis remanei genome.</title>
        <authorList>
            <consortium name="The Caenorhabditis remanei Sequencing Consortium"/>
            <person name="Wilson R.K."/>
        </authorList>
    </citation>
    <scope>NUCLEOTIDE SEQUENCE [LARGE SCALE GENOMIC DNA]</scope>
    <source>
        <strain evidence="7">PB4641</strain>
    </source>
</reference>
<feature type="domain" description="DNA2/NAM7 helicase-like C-terminal" evidence="6">
    <location>
        <begin position="837"/>
        <end position="998"/>
    </location>
</feature>
<evidence type="ECO:0000256" key="2">
    <source>
        <dbReference type="ARBA" id="ARBA00022801"/>
    </source>
</evidence>
<dbReference type="CDD" id="cd18808">
    <property type="entry name" value="SF1_C_Upf1"/>
    <property type="match status" value="1"/>
</dbReference>
<dbReference type="SUPFAM" id="SSF52540">
    <property type="entry name" value="P-loop containing nucleoside triphosphate hydrolases"/>
    <property type="match status" value="1"/>
</dbReference>
<proteinExistence type="predicted"/>
<gene>
    <name evidence="7" type="ORF">CRE_24507</name>
</gene>
<keyword evidence="3" id="KW-0347">Helicase</keyword>
<accession>E3MFZ8</accession>
<evidence type="ECO:0000256" key="4">
    <source>
        <dbReference type="ARBA" id="ARBA00022840"/>
    </source>
</evidence>
<dbReference type="Gene3D" id="3.40.50.300">
    <property type="entry name" value="P-loop containing nucleotide triphosphate hydrolases"/>
    <property type="match status" value="2"/>
</dbReference>
<feature type="region of interest" description="Disordered" evidence="5">
    <location>
        <begin position="1032"/>
        <end position="1051"/>
    </location>
</feature>
<dbReference type="GO" id="GO:0016787">
    <property type="term" value="F:hydrolase activity"/>
    <property type="evidence" value="ECO:0007669"/>
    <property type="project" value="UniProtKB-KW"/>
</dbReference>
<organism evidence="8">
    <name type="scientific">Caenorhabditis remanei</name>
    <name type="common">Caenorhabditis vulgaris</name>
    <dbReference type="NCBI Taxonomy" id="31234"/>
    <lineage>
        <taxon>Eukaryota</taxon>
        <taxon>Metazoa</taxon>
        <taxon>Ecdysozoa</taxon>
        <taxon>Nematoda</taxon>
        <taxon>Chromadorea</taxon>
        <taxon>Rhabditida</taxon>
        <taxon>Rhabditina</taxon>
        <taxon>Rhabditomorpha</taxon>
        <taxon>Rhabditoidea</taxon>
        <taxon>Rhabditidae</taxon>
        <taxon>Peloderinae</taxon>
        <taxon>Caenorhabditis</taxon>
    </lineage>
</organism>
<dbReference type="PANTHER" id="PTHR43788">
    <property type="entry name" value="DNA2/NAM7 HELICASE FAMILY MEMBER"/>
    <property type="match status" value="1"/>
</dbReference>
<keyword evidence="4" id="KW-0067">ATP-binding</keyword>
<sequence length="1051" mass="119547">MSLTDPSPDKPPTDGSVSPLSSCSVSIDATSGDTTEPRSKVNVPYKPDRILPAVPRPVWRHREEAGDMDRHFEPHPNYELYPRRSDDNNRYVDPISWEPSFPLDPCTNDPQKLSRDVVLSGMQDFQRLSLLEWKYVFPSFLTKTLLSTGGFGARQENMKTIGSLPSSGPFAIYIVWDLWNDHLTLIPHHRELVASNRPDLFMVALTSNSKDLLNPGPVQMKNYLKGDAICVRTLNRRRYAWDGDFLVSVEEILNPESHKFWAVGEFYLIQRKFKKNCLVTSVGREGFIADGFNTLCDAPDDFSDQPGPVYHAKIFMPYLQPESFLPGTDEKEQKNQISKTKHYCPGYHVYPSIIELSGIGAELALELQYAKNPFQLMDRVPPRILFTSGHFGLSGKLAMENYDKDLGFYPTKVTRVVRKRDAPVVAFTLKNGYGAPRDSQWVKLTKFLMNFKGAVFEMEVESCTNKKNKLYLTGRSVSKNRKDLDVIKEIRGKTVVIYQEIQKNLHHMKNFPTLEEFEGFQWDTSFGKCLKALLGGQRILGASRNLDSEGGASELREMLTDEQGEYADAMTHGDSPGVAVDSCFRGGKTFTVAVTANLLAMESRSQLSIHLACSNTNIAVKALTDTHLTLPYTARAVRLINFNRFRQAARNNHTPIDYPLLWPNVLRRHVMAMDAKVYSEEEEDEYDIDDVTQSAFYYLKKDLKRDDFKSWKFQDMLKQKGEPQMSRLDTFVAIYKPQIIFATHSAVTQSICNQKFERSKANIATIQFDEAHRLPMFSLISLGLRIPDAHFGFIGDSRSLPACSEPSLPQNLWKYSIGRVLEDTWRKLPSFKFTKCYDTQMGLVEHCNQHFYGNTLCSMGRVESKEFSNFVGNSSPIQILNNPELLKKEQQSGNSLYCSQEAQLAVQLVKKIQRQCPSLEIGILTFYRAQCSQVSKIPGIENVFIGTVDCSQDYNFDVTIILTTRPDSFHESKFLEDPKRLNVAFSRAKDACFVIVNEEAARRSEIWKRILEGVPKDAVCDARSYIGFGEEEGYGDLPRKRQYAGPRPEFR</sequence>
<dbReference type="InterPro" id="IPR050534">
    <property type="entry name" value="Coronavir_polyprotein_1ab"/>
</dbReference>
<dbReference type="Pfam" id="PF13087">
    <property type="entry name" value="AAA_12"/>
    <property type="match status" value="1"/>
</dbReference>
<keyword evidence="1" id="KW-0547">Nucleotide-binding</keyword>
<dbReference type="EMBL" id="DS268442">
    <property type="protein sequence ID" value="EFP01221.1"/>
    <property type="molecule type" value="Genomic_DNA"/>
</dbReference>
<dbReference type="AlphaFoldDB" id="E3MFZ8"/>
<dbReference type="InParanoid" id="E3MFZ8"/>
<dbReference type="InterPro" id="IPR047187">
    <property type="entry name" value="SF1_C_Upf1"/>
</dbReference>
<feature type="region of interest" description="Disordered" evidence="5">
    <location>
        <begin position="1"/>
        <end position="48"/>
    </location>
</feature>
<dbReference type="PANTHER" id="PTHR43788:SF16">
    <property type="entry name" value="HELICASE WITH ZINC FINGER 2"/>
    <property type="match status" value="1"/>
</dbReference>
<protein>
    <recommendedName>
        <fullName evidence="6">DNA2/NAM7 helicase-like C-terminal domain-containing protein</fullName>
    </recommendedName>
</protein>
<evidence type="ECO:0000256" key="5">
    <source>
        <dbReference type="SAM" id="MobiDB-lite"/>
    </source>
</evidence>
<dbReference type="GO" id="GO:0043139">
    <property type="term" value="F:5'-3' DNA helicase activity"/>
    <property type="evidence" value="ECO:0007669"/>
    <property type="project" value="TreeGrafter"/>
</dbReference>
<feature type="compositionally biased region" description="Low complexity" evidence="5">
    <location>
        <begin position="16"/>
        <end position="26"/>
    </location>
</feature>
<keyword evidence="8" id="KW-1185">Reference proteome</keyword>
<evidence type="ECO:0000259" key="6">
    <source>
        <dbReference type="Pfam" id="PF13087"/>
    </source>
</evidence>
<dbReference type="STRING" id="31234.E3MFZ8"/>
<dbReference type="eggNOG" id="KOG1801">
    <property type="taxonomic scope" value="Eukaryota"/>
</dbReference>
<keyword evidence="2" id="KW-0378">Hydrolase</keyword>
<evidence type="ECO:0000313" key="8">
    <source>
        <dbReference type="Proteomes" id="UP000008281"/>
    </source>
</evidence>